<gene>
    <name evidence="1" type="ORF">HK105_204817</name>
</gene>
<organism evidence="1 2">
    <name type="scientific">Polyrhizophydium stewartii</name>
    <dbReference type="NCBI Taxonomy" id="2732419"/>
    <lineage>
        <taxon>Eukaryota</taxon>
        <taxon>Fungi</taxon>
        <taxon>Fungi incertae sedis</taxon>
        <taxon>Chytridiomycota</taxon>
        <taxon>Chytridiomycota incertae sedis</taxon>
        <taxon>Chytridiomycetes</taxon>
        <taxon>Rhizophydiales</taxon>
        <taxon>Rhizophydiales incertae sedis</taxon>
        <taxon>Polyrhizophydium</taxon>
    </lineage>
</organism>
<sequence>MAGISDEEAIKLLEPFTSCDVSDALSKLMAEDAGAFGQLTDIRQVIPSPHADLEARVCGPAFTMEFVAASSPTPTPAAPTQPWHHMDQAPPGSVVVMAYPPSPNAVFGGLMAARCKALGVRGAVVVGRVRDMRELLATGVPVFAAGTSTLGLAPFVRLAGVGGSVTVRTPATGVEGEVPVPPVHVATGDIILADCDGVVRIPRALVRRVAALAARNTEIDARCMADIRAGSSIAAAFVAHRGK</sequence>
<evidence type="ECO:0000313" key="1">
    <source>
        <dbReference type="EMBL" id="KAL2915632.1"/>
    </source>
</evidence>
<dbReference type="PANTHER" id="PTHR33254">
    <property type="entry name" value="4-HYDROXY-4-METHYL-2-OXOGLUTARATE ALDOLASE 3-RELATED"/>
    <property type="match status" value="1"/>
</dbReference>
<evidence type="ECO:0000313" key="2">
    <source>
        <dbReference type="Proteomes" id="UP001527925"/>
    </source>
</evidence>
<dbReference type="Pfam" id="PF03737">
    <property type="entry name" value="RraA-like"/>
    <property type="match status" value="1"/>
</dbReference>
<keyword evidence="2" id="KW-1185">Reference proteome</keyword>
<accession>A0ABR4N7W8</accession>
<dbReference type="SUPFAM" id="SSF89562">
    <property type="entry name" value="RraA-like"/>
    <property type="match status" value="1"/>
</dbReference>
<dbReference type="Proteomes" id="UP001527925">
    <property type="component" value="Unassembled WGS sequence"/>
</dbReference>
<name>A0ABR4N7W8_9FUNG</name>
<proteinExistence type="predicted"/>
<dbReference type="EMBL" id="JADGIZ020000022">
    <property type="protein sequence ID" value="KAL2915632.1"/>
    <property type="molecule type" value="Genomic_DNA"/>
</dbReference>
<comment type="caution">
    <text evidence="1">The sequence shown here is derived from an EMBL/GenBank/DDBJ whole genome shotgun (WGS) entry which is preliminary data.</text>
</comment>
<dbReference type="InterPro" id="IPR005493">
    <property type="entry name" value="RraA/RraA-like"/>
</dbReference>
<protein>
    <recommendedName>
        <fullName evidence="3">Demethylmenaquinone methyltransferase</fullName>
    </recommendedName>
</protein>
<dbReference type="Gene3D" id="3.50.30.40">
    <property type="entry name" value="Ribonuclease E inhibitor RraA/RraA-like"/>
    <property type="match status" value="1"/>
</dbReference>
<dbReference type="PANTHER" id="PTHR33254:SF4">
    <property type="entry name" value="4-HYDROXY-4-METHYL-2-OXOGLUTARATE ALDOLASE 3-RELATED"/>
    <property type="match status" value="1"/>
</dbReference>
<reference evidence="1 2" key="1">
    <citation type="submission" date="2023-09" db="EMBL/GenBank/DDBJ databases">
        <title>Pangenome analysis of Batrachochytrium dendrobatidis and related Chytrids.</title>
        <authorList>
            <person name="Yacoub M.N."/>
            <person name="Stajich J.E."/>
            <person name="James T.Y."/>
        </authorList>
    </citation>
    <scope>NUCLEOTIDE SEQUENCE [LARGE SCALE GENOMIC DNA]</scope>
    <source>
        <strain evidence="1 2">JEL0888</strain>
    </source>
</reference>
<evidence type="ECO:0008006" key="3">
    <source>
        <dbReference type="Google" id="ProtNLM"/>
    </source>
</evidence>
<dbReference type="InterPro" id="IPR036704">
    <property type="entry name" value="RraA/RraA-like_sf"/>
</dbReference>